<dbReference type="EMBL" id="GGEC01076344">
    <property type="protein sequence ID" value="MBX56828.1"/>
    <property type="molecule type" value="Transcribed_RNA"/>
</dbReference>
<organism evidence="1">
    <name type="scientific">Rhizophora mucronata</name>
    <name type="common">Asiatic mangrove</name>
    <dbReference type="NCBI Taxonomy" id="61149"/>
    <lineage>
        <taxon>Eukaryota</taxon>
        <taxon>Viridiplantae</taxon>
        <taxon>Streptophyta</taxon>
        <taxon>Embryophyta</taxon>
        <taxon>Tracheophyta</taxon>
        <taxon>Spermatophyta</taxon>
        <taxon>Magnoliopsida</taxon>
        <taxon>eudicotyledons</taxon>
        <taxon>Gunneridae</taxon>
        <taxon>Pentapetalae</taxon>
        <taxon>rosids</taxon>
        <taxon>fabids</taxon>
        <taxon>Malpighiales</taxon>
        <taxon>Rhizophoraceae</taxon>
        <taxon>Rhizophora</taxon>
    </lineage>
</organism>
<protein>
    <submittedName>
        <fullName evidence="1">Uncharacterized protein</fullName>
    </submittedName>
</protein>
<sequence length="24" mass="2892">MEQSHDWNLLSCTFIFKIFVSQDC</sequence>
<evidence type="ECO:0000313" key="1">
    <source>
        <dbReference type="EMBL" id="MBX56828.1"/>
    </source>
</evidence>
<dbReference type="AlphaFoldDB" id="A0A2P2PPY8"/>
<name>A0A2P2PPY8_RHIMU</name>
<reference evidence="1" key="1">
    <citation type="submission" date="2018-02" db="EMBL/GenBank/DDBJ databases">
        <title>Rhizophora mucronata_Transcriptome.</title>
        <authorList>
            <person name="Meera S.P."/>
            <person name="Sreeshan A."/>
            <person name="Augustine A."/>
        </authorList>
    </citation>
    <scope>NUCLEOTIDE SEQUENCE</scope>
    <source>
        <tissue evidence="1">Leaf</tissue>
    </source>
</reference>
<proteinExistence type="predicted"/>
<accession>A0A2P2PPY8</accession>